<feature type="transmembrane region" description="Helical" evidence="7">
    <location>
        <begin position="377"/>
        <end position="397"/>
    </location>
</feature>
<dbReference type="GeneID" id="89976280"/>
<feature type="region of interest" description="Disordered" evidence="6">
    <location>
        <begin position="1"/>
        <end position="29"/>
    </location>
</feature>
<evidence type="ECO:0000256" key="3">
    <source>
        <dbReference type="ARBA" id="ARBA00022692"/>
    </source>
</evidence>
<feature type="transmembrane region" description="Helical" evidence="7">
    <location>
        <begin position="44"/>
        <end position="67"/>
    </location>
</feature>
<feature type="compositionally biased region" description="Basic and acidic residues" evidence="6">
    <location>
        <begin position="1"/>
        <end position="16"/>
    </location>
</feature>
<dbReference type="Pfam" id="PF13520">
    <property type="entry name" value="AA_permease_2"/>
    <property type="match status" value="1"/>
</dbReference>
<dbReference type="EMBL" id="JAVRRD010000003">
    <property type="protein sequence ID" value="KAK5061571.1"/>
    <property type="molecule type" value="Genomic_DNA"/>
</dbReference>
<dbReference type="RefSeq" id="XP_064710668.1">
    <property type="nucleotide sequence ID" value="XM_064851665.1"/>
</dbReference>
<dbReference type="GO" id="GO:0016020">
    <property type="term" value="C:membrane"/>
    <property type="evidence" value="ECO:0007669"/>
    <property type="project" value="UniProtKB-SubCell"/>
</dbReference>
<dbReference type="AlphaFoldDB" id="A0AAV9NM04"/>
<dbReference type="PIRSF" id="PIRSF006060">
    <property type="entry name" value="AA_transporter"/>
    <property type="match status" value="1"/>
</dbReference>
<organism evidence="8 9">
    <name type="scientific">Exophiala bonariae</name>
    <dbReference type="NCBI Taxonomy" id="1690606"/>
    <lineage>
        <taxon>Eukaryota</taxon>
        <taxon>Fungi</taxon>
        <taxon>Dikarya</taxon>
        <taxon>Ascomycota</taxon>
        <taxon>Pezizomycotina</taxon>
        <taxon>Eurotiomycetes</taxon>
        <taxon>Chaetothyriomycetidae</taxon>
        <taxon>Chaetothyriales</taxon>
        <taxon>Herpotrichiellaceae</taxon>
        <taxon>Exophiala</taxon>
    </lineage>
</organism>
<keyword evidence="3 7" id="KW-0812">Transmembrane</keyword>
<sequence>MSETKEFSLEQARVNDDTSPGTGVHSGSARASQKLDRYLSLKPAVAFAMTVLSSWTGISLTIGGAFYNGGPTTIIWGTILAGAGTLAIAASLGELASITPVVGAQYRWTGLYAPPAMSPAFWSLVQGWLTIFSWIGLCAAVPFVSAQAVQGLIILNSDTYVPERWHATLLMWAFLATPVLCNVFGRKLLKAVEITGGVLHIIFFIVVVTVLACMAQRSTAEFVFTESWFGASGWESEGVQWCLGLISITSVLTGFDGVLHLSDEISDAPVKVPRAMMLAVVINTVLSLGFLITLLFCIGDVEAALSTPTGFPTIQILYQATGSKTGATIIECMILLSTMIALFGVYASVSRLTWAFAKDNGLPFSEFFSRVHPTLHIPLNALGLVTTISALLGLINIGNTTAFFAILALATMGLYLSYVFPLAFVLHRKLTGQHPPYGPFRLGIWSIPVNIIGLSFGIFIVIFLPFPTTIPVTAQNMNYAAPILGAVMLGAVIDWFISGHKRFQVPTSMPEHYQ</sequence>
<accession>A0AAV9NM04</accession>
<feature type="transmembrane region" description="Helical" evidence="7">
    <location>
        <begin position="325"/>
        <end position="349"/>
    </location>
</feature>
<feature type="transmembrane region" description="Helical" evidence="7">
    <location>
        <begin position="73"/>
        <end position="99"/>
    </location>
</feature>
<proteinExistence type="predicted"/>
<dbReference type="Gene3D" id="1.20.1740.10">
    <property type="entry name" value="Amino acid/polyamine transporter I"/>
    <property type="match status" value="1"/>
</dbReference>
<keyword evidence="2" id="KW-0813">Transport</keyword>
<dbReference type="PANTHER" id="PTHR45649">
    <property type="entry name" value="AMINO-ACID PERMEASE BAT1"/>
    <property type="match status" value="1"/>
</dbReference>
<keyword evidence="4 7" id="KW-1133">Transmembrane helix</keyword>
<keyword evidence="5 7" id="KW-0472">Membrane</keyword>
<feature type="transmembrane region" description="Helical" evidence="7">
    <location>
        <begin position="447"/>
        <end position="467"/>
    </location>
</feature>
<evidence type="ECO:0000313" key="8">
    <source>
        <dbReference type="EMBL" id="KAK5061571.1"/>
    </source>
</evidence>
<reference evidence="8 9" key="1">
    <citation type="submission" date="2023-08" db="EMBL/GenBank/DDBJ databases">
        <title>Black Yeasts Isolated from many extreme environments.</title>
        <authorList>
            <person name="Coleine C."/>
            <person name="Stajich J.E."/>
            <person name="Selbmann L."/>
        </authorList>
    </citation>
    <scope>NUCLEOTIDE SEQUENCE [LARGE SCALE GENOMIC DNA]</scope>
    <source>
        <strain evidence="8 9">CCFEE 5792</strain>
    </source>
</reference>
<dbReference type="InterPro" id="IPR002293">
    <property type="entry name" value="AA/rel_permease1"/>
</dbReference>
<feature type="transmembrane region" description="Helical" evidence="7">
    <location>
        <begin position="280"/>
        <end position="305"/>
    </location>
</feature>
<feature type="transmembrane region" description="Helical" evidence="7">
    <location>
        <begin position="197"/>
        <end position="218"/>
    </location>
</feature>
<feature type="transmembrane region" description="Helical" evidence="7">
    <location>
        <begin position="403"/>
        <end position="426"/>
    </location>
</feature>
<evidence type="ECO:0000256" key="6">
    <source>
        <dbReference type="SAM" id="MobiDB-lite"/>
    </source>
</evidence>
<feature type="transmembrane region" description="Helical" evidence="7">
    <location>
        <begin position="120"/>
        <end position="145"/>
    </location>
</feature>
<protein>
    <submittedName>
        <fullName evidence="8">Uncharacterized protein</fullName>
    </submittedName>
</protein>
<comment type="caution">
    <text evidence="8">The sequence shown here is derived from an EMBL/GenBank/DDBJ whole genome shotgun (WGS) entry which is preliminary data.</text>
</comment>
<feature type="transmembrane region" description="Helical" evidence="7">
    <location>
        <begin position="479"/>
        <end position="497"/>
    </location>
</feature>
<gene>
    <name evidence="8" type="ORF">LTR84_008115</name>
</gene>
<evidence type="ECO:0000313" key="9">
    <source>
        <dbReference type="Proteomes" id="UP001358417"/>
    </source>
</evidence>
<dbReference type="PANTHER" id="PTHR45649:SF5">
    <property type="entry name" value="GABA TRANSPORTER (EUROFUNG)-RELATED"/>
    <property type="match status" value="1"/>
</dbReference>
<evidence type="ECO:0000256" key="7">
    <source>
        <dbReference type="SAM" id="Phobius"/>
    </source>
</evidence>
<dbReference type="Proteomes" id="UP001358417">
    <property type="component" value="Unassembled WGS sequence"/>
</dbReference>
<feature type="transmembrane region" description="Helical" evidence="7">
    <location>
        <begin position="165"/>
        <end position="185"/>
    </location>
</feature>
<comment type="subcellular location">
    <subcellularLocation>
        <location evidence="1">Membrane</location>
        <topology evidence="1">Multi-pass membrane protein</topology>
    </subcellularLocation>
</comment>
<evidence type="ECO:0000256" key="4">
    <source>
        <dbReference type="ARBA" id="ARBA00022989"/>
    </source>
</evidence>
<keyword evidence="9" id="KW-1185">Reference proteome</keyword>
<dbReference type="GO" id="GO:0022857">
    <property type="term" value="F:transmembrane transporter activity"/>
    <property type="evidence" value="ECO:0007669"/>
    <property type="project" value="InterPro"/>
</dbReference>
<name>A0AAV9NM04_9EURO</name>
<evidence type="ECO:0000256" key="1">
    <source>
        <dbReference type="ARBA" id="ARBA00004141"/>
    </source>
</evidence>
<evidence type="ECO:0000256" key="2">
    <source>
        <dbReference type="ARBA" id="ARBA00022448"/>
    </source>
</evidence>
<evidence type="ECO:0000256" key="5">
    <source>
        <dbReference type="ARBA" id="ARBA00023136"/>
    </source>
</evidence>